<dbReference type="PROSITE" id="PS50026">
    <property type="entry name" value="EGF_3"/>
    <property type="match status" value="1"/>
</dbReference>
<dbReference type="SUPFAM" id="SSF49899">
    <property type="entry name" value="Concanavalin A-like lectins/glucanases"/>
    <property type="match status" value="1"/>
</dbReference>
<comment type="caution">
    <text evidence="8">The sequence shown here is derived from an EMBL/GenBank/DDBJ whole genome shotgun (WGS) entry which is preliminary data.</text>
</comment>
<name>A0AAV2S1Y8_MEGNR</name>
<gene>
    <name evidence="8" type="ORF">MNOR_LOCUS32180</name>
</gene>
<evidence type="ECO:0000313" key="8">
    <source>
        <dbReference type="EMBL" id="CAL4158957.1"/>
    </source>
</evidence>
<evidence type="ECO:0000256" key="4">
    <source>
        <dbReference type="RuleBase" id="RU102079"/>
    </source>
</evidence>
<dbReference type="SMART" id="SM00908">
    <property type="entry name" value="Gal-bind_lectin"/>
    <property type="match status" value="1"/>
</dbReference>
<dbReference type="Proteomes" id="UP001497623">
    <property type="component" value="Unassembled WGS sequence"/>
</dbReference>
<dbReference type="Gene3D" id="2.60.120.200">
    <property type="match status" value="1"/>
</dbReference>
<evidence type="ECO:0000256" key="5">
    <source>
        <dbReference type="SAM" id="SignalP"/>
    </source>
</evidence>
<feature type="non-terminal residue" evidence="8">
    <location>
        <position position="237"/>
    </location>
</feature>
<dbReference type="PANTHER" id="PTHR11346:SF147">
    <property type="entry name" value="GALECTIN"/>
    <property type="match status" value="1"/>
</dbReference>
<evidence type="ECO:0000256" key="2">
    <source>
        <dbReference type="ARBA" id="ARBA00023157"/>
    </source>
</evidence>
<dbReference type="SMART" id="SM00276">
    <property type="entry name" value="GLECT"/>
    <property type="match status" value="1"/>
</dbReference>
<dbReference type="PROSITE" id="PS00022">
    <property type="entry name" value="EGF_1"/>
    <property type="match status" value="1"/>
</dbReference>
<reference evidence="8 9" key="1">
    <citation type="submission" date="2024-05" db="EMBL/GenBank/DDBJ databases">
        <authorList>
            <person name="Wallberg A."/>
        </authorList>
    </citation>
    <scope>NUCLEOTIDE SEQUENCE [LARGE SCALE GENOMIC DNA]</scope>
</reference>
<feature type="domain" description="Galectin" evidence="7">
    <location>
        <begin position="46"/>
        <end position="177"/>
    </location>
</feature>
<dbReference type="AlphaFoldDB" id="A0AAV2S1Y8"/>
<keyword evidence="1 4" id="KW-0430">Lectin</keyword>
<feature type="disulfide bond" evidence="3">
    <location>
        <begin position="206"/>
        <end position="215"/>
    </location>
</feature>
<keyword evidence="3" id="KW-0245">EGF-like domain</keyword>
<protein>
    <recommendedName>
        <fullName evidence="4">Galectin</fullName>
    </recommendedName>
</protein>
<evidence type="ECO:0000256" key="1">
    <source>
        <dbReference type="ARBA" id="ARBA00022734"/>
    </source>
</evidence>
<keyword evidence="2 3" id="KW-1015">Disulfide bond</keyword>
<dbReference type="CDD" id="cd00070">
    <property type="entry name" value="GLECT"/>
    <property type="match status" value="1"/>
</dbReference>
<accession>A0AAV2S1Y8</accession>
<dbReference type="Pfam" id="PF00337">
    <property type="entry name" value="Gal-bind_lectin"/>
    <property type="match status" value="1"/>
</dbReference>
<dbReference type="PROSITE" id="PS51304">
    <property type="entry name" value="GALECTIN"/>
    <property type="match status" value="1"/>
</dbReference>
<evidence type="ECO:0000259" key="7">
    <source>
        <dbReference type="PROSITE" id="PS51304"/>
    </source>
</evidence>
<dbReference type="GO" id="GO:0030246">
    <property type="term" value="F:carbohydrate binding"/>
    <property type="evidence" value="ECO:0007669"/>
    <property type="project" value="UniProtKB-UniRule"/>
</dbReference>
<dbReference type="InterPro" id="IPR044156">
    <property type="entry name" value="Galectin-like"/>
</dbReference>
<organism evidence="8 9">
    <name type="scientific">Meganyctiphanes norvegica</name>
    <name type="common">Northern krill</name>
    <name type="synonym">Thysanopoda norvegica</name>
    <dbReference type="NCBI Taxonomy" id="48144"/>
    <lineage>
        <taxon>Eukaryota</taxon>
        <taxon>Metazoa</taxon>
        <taxon>Ecdysozoa</taxon>
        <taxon>Arthropoda</taxon>
        <taxon>Crustacea</taxon>
        <taxon>Multicrustacea</taxon>
        <taxon>Malacostraca</taxon>
        <taxon>Eumalacostraca</taxon>
        <taxon>Eucarida</taxon>
        <taxon>Euphausiacea</taxon>
        <taxon>Euphausiidae</taxon>
        <taxon>Meganyctiphanes</taxon>
    </lineage>
</organism>
<sequence>MLCILLRCFISPHLLTYILIMLMSSQLYHAQSLGEYLDIGGQTGTFKVALTKGFHPGSKITVNGTVQPNAERFFINLENDSGKYVYLHINPRFDEQQLVFSHKIDTDWSPGYDLASKKLKGLTPGANFEITVLCNATGYMINVNKQPCFFFEHRFETSTIRNIKFSGPVTISSVRYIPGNYICQLEGCPANSECVSDGDGQFQCVCSDGYSGSLCQESYQSCRSESVFKCLPFDNRF</sequence>
<dbReference type="InterPro" id="IPR000742">
    <property type="entry name" value="EGF"/>
</dbReference>
<proteinExistence type="predicted"/>
<keyword evidence="5" id="KW-0732">Signal</keyword>
<comment type="caution">
    <text evidence="3">Lacks conserved residue(s) required for the propagation of feature annotation.</text>
</comment>
<dbReference type="EMBL" id="CAXKWB010043124">
    <property type="protein sequence ID" value="CAL4158957.1"/>
    <property type="molecule type" value="Genomic_DNA"/>
</dbReference>
<evidence type="ECO:0000256" key="3">
    <source>
        <dbReference type="PROSITE-ProRule" id="PRU00076"/>
    </source>
</evidence>
<dbReference type="PANTHER" id="PTHR11346">
    <property type="entry name" value="GALECTIN"/>
    <property type="match status" value="1"/>
</dbReference>
<evidence type="ECO:0000259" key="6">
    <source>
        <dbReference type="PROSITE" id="PS50026"/>
    </source>
</evidence>
<keyword evidence="9" id="KW-1185">Reference proteome</keyword>
<dbReference type="InterPro" id="IPR013320">
    <property type="entry name" value="ConA-like_dom_sf"/>
</dbReference>
<feature type="chain" id="PRO_5043819592" description="Galectin" evidence="5">
    <location>
        <begin position="31"/>
        <end position="237"/>
    </location>
</feature>
<dbReference type="PROSITE" id="PS01186">
    <property type="entry name" value="EGF_2"/>
    <property type="match status" value="1"/>
</dbReference>
<evidence type="ECO:0000313" key="9">
    <source>
        <dbReference type="Proteomes" id="UP001497623"/>
    </source>
</evidence>
<feature type="domain" description="EGF-like" evidence="6">
    <location>
        <begin position="179"/>
        <end position="216"/>
    </location>
</feature>
<feature type="signal peptide" evidence="5">
    <location>
        <begin position="1"/>
        <end position="30"/>
    </location>
</feature>
<dbReference type="InterPro" id="IPR001079">
    <property type="entry name" value="Galectin_CRD"/>
</dbReference>